<dbReference type="EMBL" id="CM023470">
    <property type="protein sequence ID" value="KAH7980259.1"/>
    <property type="molecule type" value="Genomic_DNA"/>
</dbReference>
<evidence type="ECO:0000313" key="1">
    <source>
        <dbReference type="EMBL" id="KAH7980259.1"/>
    </source>
</evidence>
<evidence type="ECO:0000313" key="2">
    <source>
        <dbReference type="Proteomes" id="UP000821865"/>
    </source>
</evidence>
<accession>A0ACB8E103</accession>
<proteinExistence type="predicted"/>
<reference evidence="1" key="1">
    <citation type="submission" date="2020-05" db="EMBL/GenBank/DDBJ databases">
        <title>Large-scale comparative analyses of tick genomes elucidate their genetic diversity and vector capacities.</title>
        <authorList>
            <person name="Jia N."/>
            <person name="Wang J."/>
            <person name="Shi W."/>
            <person name="Du L."/>
            <person name="Sun Y."/>
            <person name="Zhan W."/>
            <person name="Jiang J."/>
            <person name="Wang Q."/>
            <person name="Zhang B."/>
            <person name="Ji P."/>
            <person name="Sakyi L.B."/>
            <person name="Cui X."/>
            <person name="Yuan T."/>
            <person name="Jiang B."/>
            <person name="Yang W."/>
            <person name="Lam T.T.-Y."/>
            <person name="Chang Q."/>
            <person name="Ding S."/>
            <person name="Wang X."/>
            <person name="Zhu J."/>
            <person name="Ruan X."/>
            <person name="Zhao L."/>
            <person name="Wei J."/>
            <person name="Que T."/>
            <person name="Du C."/>
            <person name="Cheng J."/>
            <person name="Dai P."/>
            <person name="Han X."/>
            <person name="Huang E."/>
            <person name="Gao Y."/>
            <person name="Liu J."/>
            <person name="Shao H."/>
            <person name="Ye R."/>
            <person name="Li L."/>
            <person name="Wei W."/>
            <person name="Wang X."/>
            <person name="Wang C."/>
            <person name="Yang T."/>
            <person name="Huo Q."/>
            <person name="Li W."/>
            <person name="Guo W."/>
            <person name="Chen H."/>
            <person name="Zhou L."/>
            <person name="Ni X."/>
            <person name="Tian J."/>
            <person name="Zhou Y."/>
            <person name="Sheng Y."/>
            <person name="Liu T."/>
            <person name="Pan Y."/>
            <person name="Xia L."/>
            <person name="Li J."/>
            <person name="Zhao F."/>
            <person name="Cao W."/>
        </authorList>
    </citation>
    <scope>NUCLEOTIDE SEQUENCE</scope>
    <source>
        <strain evidence="1">Dsil-2018</strain>
    </source>
</reference>
<sequence>MSESGVPEGWVRKLYQRKSGRTAGKYDVYVFNPEGRKFRSRRELAAYLRVTHSRLDILDFNFSPPSDETGAPGCTGRASRKRRLARGRKKLPRGKHSPSTGASTSGVSAPAPVEEISEEATSAPLNEVATTATPLVKDSDTRAEDVGIAEMDTVDSDTRAEDVGIAEMDTVENRVIPPVGGQDQVAKMKSKRLEGILKKKFPFFQEPTAGDKVTPQQNLEGEKK</sequence>
<organism evidence="1 2">
    <name type="scientific">Dermacentor silvarum</name>
    <name type="common">Tick</name>
    <dbReference type="NCBI Taxonomy" id="543639"/>
    <lineage>
        <taxon>Eukaryota</taxon>
        <taxon>Metazoa</taxon>
        <taxon>Ecdysozoa</taxon>
        <taxon>Arthropoda</taxon>
        <taxon>Chelicerata</taxon>
        <taxon>Arachnida</taxon>
        <taxon>Acari</taxon>
        <taxon>Parasitiformes</taxon>
        <taxon>Ixodida</taxon>
        <taxon>Ixodoidea</taxon>
        <taxon>Ixodidae</taxon>
        <taxon>Rhipicephalinae</taxon>
        <taxon>Dermacentor</taxon>
    </lineage>
</organism>
<protein>
    <submittedName>
        <fullName evidence="1">Uncharacterized protein</fullName>
    </submittedName>
</protein>
<keyword evidence="2" id="KW-1185">Reference proteome</keyword>
<gene>
    <name evidence="1" type="ORF">HPB49_014206</name>
</gene>
<dbReference type="Proteomes" id="UP000821865">
    <property type="component" value="Chromosome 1"/>
</dbReference>
<comment type="caution">
    <text evidence="1">The sequence shown here is derived from an EMBL/GenBank/DDBJ whole genome shotgun (WGS) entry which is preliminary data.</text>
</comment>
<name>A0ACB8E103_DERSI</name>